<feature type="domain" description="ACT" evidence="11">
    <location>
        <begin position="17"/>
        <end position="94"/>
    </location>
</feature>
<dbReference type="PROSITE" id="PS00858">
    <property type="entry name" value="PREPHENATE_DEHYDR_2"/>
    <property type="match status" value="1"/>
</dbReference>
<dbReference type="InterPro" id="IPR036329">
    <property type="entry name" value="Aro-AA_hydroxylase_C_sf"/>
</dbReference>
<comment type="similarity">
    <text evidence="2">Belongs to the biopterin-dependent aromatic amino acid hydroxylase family.</text>
</comment>
<dbReference type="PANTHER" id="PTHR11473">
    <property type="entry name" value="AROMATIC AMINO ACID HYDROXYLASE"/>
    <property type="match status" value="1"/>
</dbReference>
<dbReference type="PANTHER" id="PTHR11473:SF24">
    <property type="entry name" value="PHENYLALANINE-4-HYDROXYLASE"/>
    <property type="match status" value="1"/>
</dbReference>
<comment type="cofactor">
    <cofactor evidence="1 9">
        <name>Fe(2+)</name>
        <dbReference type="ChEBI" id="CHEBI:29033"/>
    </cofactor>
</comment>
<feature type="binding site" evidence="8">
    <location>
        <position position="270"/>
    </location>
    <ligand>
        <name>Fe cation</name>
        <dbReference type="ChEBI" id="CHEBI:24875"/>
    </ligand>
</feature>
<evidence type="ECO:0000313" key="12">
    <source>
        <dbReference type="EMBL" id="KAG2373182.1"/>
    </source>
</evidence>
<dbReference type="InterPro" id="IPR019774">
    <property type="entry name" value="Aromatic-AA_hydroxylase_C"/>
</dbReference>
<evidence type="ECO:0000256" key="7">
    <source>
        <dbReference type="ARBA" id="ARBA00023033"/>
    </source>
</evidence>
<dbReference type="GO" id="GO:0004664">
    <property type="term" value="F:prephenate dehydratase activity"/>
    <property type="evidence" value="ECO:0007669"/>
    <property type="project" value="InterPro"/>
</dbReference>
<evidence type="ECO:0000256" key="9">
    <source>
        <dbReference type="PIRSR" id="PIRSR601273-2"/>
    </source>
</evidence>
<dbReference type="SUPFAM" id="SSF55021">
    <property type="entry name" value="ACT-like"/>
    <property type="match status" value="1"/>
</dbReference>
<dbReference type="CDD" id="cd04880">
    <property type="entry name" value="ACT_AAAH-PDT-like"/>
    <property type="match status" value="1"/>
</dbReference>
<dbReference type="RefSeq" id="XP_044542356.1">
    <property type="nucleotide sequence ID" value="XM_044688588.1"/>
</dbReference>
<comment type="caution">
    <text evidence="12">The sequence shown here is derived from an EMBL/GenBank/DDBJ whole genome shotgun (WGS) entry which is preliminary data.</text>
</comment>
<proteinExistence type="inferred from homology"/>
<keyword evidence="6 8" id="KW-0408">Iron</keyword>
<dbReference type="InterPro" id="IPR036951">
    <property type="entry name" value="ArAA_hydroxylase_sf"/>
</dbReference>
<evidence type="ECO:0000256" key="5">
    <source>
        <dbReference type="ARBA" id="ARBA00023002"/>
    </source>
</evidence>
<dbReference type="PROSITE" id="PS51410">
    <property type="entry name" value="BH4_AAA_HYDROXYL_2"/>
    <property type="match status" value="1"/>
</dbReference>
<dbReference type="Proteomes" id="UP000816034">
    <property type="component" value="Unassembled WGS sequence"/>
</dbReference>
<dbReference type="SUPFAM" id="SSF56534">
    <property type="entry name" value="Aromatic aminoacid monoxygenases, catalytic and oligomerization domains"/>
    <property type="match status" value="1"/>
</dbReference>
<evidence type="ECO:0000313" key="13">
    <source>
        <dbReference type="Proteomes" id="UP000816034"/>
    </source>
</evidence>
<dbReference type="GeneID" id="68105238"/>
<dbReference type="InterPro" id="IPR045865">
    <property type="entry name" value="ACT-like_dom_sf"/>
</dbReference>
<dbReference type="GO" id="GO:0009094">
    <property type="term" value="P:L-phenylalanine biosynthetic process"/>
    <property type="evidence" value="ECO:0007669"/>
    <property type="project" value="InterPro"/>
</dbReference>
<accession>A0AA88GCP4</accession>
<evidence type="ECO:0000256" key="3">
    <source>
        <dbReference type="ARBA" id="ARBA00011995"/>
    </source>
</evidence>
<dbReference type="PRINTS" id="PR00372">
    <property type="entry name" value="FYWHYDRXLASE"/>
</dbReference>
<dbReference type="GO" id="GO:0004505">
    <property type="term" value="F:phenylalanine 4-monooxygenase activity"/>
    <property type="evidence" value="ECO:0007669"/>
    <property type="project" value="UniProtKB-EC"/>
</dbReference>
<reference evidence="12 13" key="1">
    <citation type="journal article" date="2018" name="BMC Genomics">
        <title>The genome of Naegleria lovaniensis, the basis for a comparative approach to unravel pathogenicity factors of the human pathogenic amoeba N. fowleri.</title>
        <authorList>
            <person name="Liechti N."/>
            <person name="Schurch N."/>
            <person name="Bruggmann R."/>
            <person name="Wittwer M."/>
        </authorList>
    </citation>
    <scope>NUCLEOTIDE SEQUENCE [LARGE SCALE GENOMIC DNA]</scope>
    <source>
        <strain evidence="12 13">ATCC 30569</strain>
    </source>
</reference>
<evidence type="ECO:0000256" key="4">
    <source>
        <dbReference type="ARBA" id="ARBA00022723"/>
    </source>
</evidence>
<keyword evidence="7" id="KW-0503">Monooxygenase</keyword>
<dbReference type="PIRSF" id="PIRSF000336">
    <property type="entry name" value="TH"/>
    <property type="match status" value="1"/>
</dbReference>
<evidence type="ECO:0000256" key="6">
    <source>
        <dbReference type="ARBA" id="ARBA00023004"/>
    </source>
</evidence>
<sequence length="454" mass="52102">MERLFPKFANPTTLHKTLLLSLPQRTSSLKNSLEVFSKHNVNLTKIESRPNRLNKKVIDFVLDVDENTNKEVVDLAIKEMLSLKVCESVKYLGFENNVPWFPTKISDIDFFTRECLEAGGELQSDHPGFNDIEYRERRKKISDIALNYKHGTPIPRIDYTESENQTWKIIYTKLTSLYPKYACEQYCSLFPLFEQNCGFSPETIPQLEDVSTFLSSTTGFKIRPVSGLLTARDFLNALAFRVFHSTQYIRHHSKPYYTPEPDVVHELLGHVVLLCDPDFADFSQQIGLASLGASDAEIDRLVRLYWYTVEFGVVKEDAQIKAYGAGLLSSFGELEYSCTGRSAETDQVPQYLPFVPEDAAMRPYPITHYQPVYYVVQSLESCKDLIRRFVNNSTERPFQLKFNPYTQTVDILDSQDKLIQLTKSIQNNLDLLKSSLAKMGNLKMNLEKEINNSN</sequence>
<keyword evidence="5" id="KW-0560">Oxidoreductase</keyword>
<evidence type="ECO:0000256" key="2">
    <source>
        <dbReference type="ARBA" id="ARBA00009712"/>
    </source>
</evidence>
<feature type="binding site" evidence="8">
    <location>
        <position position="310"/>
    </location>
    <ligand>
        <name>Fe cation</name>
        <dbReference type="ChEBI" id="CHEBI:24875"/>
    </ligand>
</feature>
<dbReference type="Pfam" id="PF00351">
    <property type="entry name" value="Biopterin_H"/>
    <property type="match status" value="1"/>
</dbReference>
<evidence type="ECO:0000259" key="10">
    <source>
        <dbReference type="PROSITE" id="PS51410"/>
    </source>
</evidence>
<dbReference type="PROSITE" id="PS51671">
    <property type="entry name" value="ACT"/>
    <property type="match status" value="1"/>
</dbReference>
<feature type="domain" description="Biopterin-dependent aromatic amino acid hydroxylase family profile" evidence="10">
    <location>
        <begin position="86"/>
        <end position="440"/>
    </location>
</feature>
<dbReference type="InterPro" id="IPR018528">
    <property type="entry name" value="Preph_deHydtase_CS"/>
</dbReference>
<dbReference type="AlphaFoldDB" id="A0AA88GCP4"/>
<dbReference type="GO" id="GO:0005506">
    <property type="term" value="F:iron ion binding"/>
    <property type="evidence" value="ECO:0007669"/>
    <property type="project" value="InterPro"/>
</dbReference>
<evidence type="ECO:0000259" key="11">
    <source>
        <dbReference type="PROSITE" id="PS51671"/>
    </source>
</evidence>
<evidence type="ECO:0000256" key="8">
    <source>
        <dbReference type="PIRSR" id="PIRSR000336-1"/>
    </source>
</evidence>
<feature type="binding site" evidence="8">
    <location>
        <position position="265"/>
    </location>
    <ligand>
        <name>Fe cation</name>
        <dbReference type="ChEBI" id="CHEBI:24875"/>
    </ligand>
</feature>
<dbReference type="InterPro" id="IPR019773">
    <property type="entry name" value="Tyrosine_3-monooxygenase-like"/>
</dbReference>
<name>A0AA88GCP4_NAELO</name>
<protein>
    <recommendedName>
        <fullName evidence="3">phenylalanine 4-monooxygenase</fullName>
        <ecNumber evidence="3">1.14.16.1</ecNumber>
    </recommendedName>
</protein>
<gene>
    <name evidence="12" type="ORF">C9374_012784</name>
</gene>
<keyword evidence="4 8" id="KW-0479">Metal-binding</keyword>
<dbReference type="Gene3D" id="1.10.800.10">
    <property type="entry name" value="Aromatic amino acid hydroxylase"/>
    <property type="match status" value="1"/>
</dbReference>
<evidence type="ECO:0000256" key="1">
    <source>
        <dbReference type="ARBA" id="ARBA00001954"/>
    </source>
</evidence>
<organism evidence="12 13">
    <name type="scientific">Naegleria lovaniensis</name>
    <name type="common">Amoeba</name>
    <dbReference type="NCBI Taxonomy" id="51637"/>
    <lineage>
        <taxon>Eukaryota</taxon>
        <taxon>Discoba</taxon>
        <taxon>Heterolobosea</taxon>
        <taxon>Tetramitia</taxon>
        <taxon>Eutetramitia</taxon>
        <taxon>Vahlkampfiidae</taxon>
        <taxon>Naegleria</taxon>
    </lineage>
</organism>
<dbReference type="EMBL" id="PYSW02000059">
    <property type="protein sequence ID" value="KAG2373182.1"/>
    <property type="molecule type" value="Genomic_DNA"/>
</dbReference>
<dbReference type="InterPro" id="IPR002912">
    <property type="entry name" value="ACT_dom"/>
</dbReference>
<dbReference type="EC" id="1.14.16.1" evidence="3"/>
<keyword evidence="13" id="KW-1185">Reference proteome</keyword>
<dbReference type="InterPro" id="IPR001273">
    <property type="entry name" value="ArAA_hydroxylase"/>
</dbReference>